<keyword evidence="5" id="KW-0121">Carboxypeptidase</keyword>
<dbReference type="CDD" id="cd05674">
    <property type="entry name" value="M20_yscS"/>
    <property type="match status" value="1"/>
</dbReference>
<comment type="cofactor">
    <cofactor evidence="1">
        <name>Zn(2+)</name>
        <dbReference type="ChEBI" id="CHEBI:29105"/>
    </cofactor>
</comment>
<dbReference type="GO" id="GO:0004181">
    <property type="term" value="F:metallocarboxypeptidase activity"/>
    <property type="evidence" value="ECO:0007669"/>
    <property type="project" value="InterPro"/>
</dbReference>
<dbReference type="Proteomes" id="UP000005222">
    <property type="component" value="Chromosome J"/>
</dbReference>
<dbReference type="PANTHER" id="PTHR45962">
    <property type="entry name" value="N-FATTY-ACYL-AMINO ACID SYNTHASE/HYDROLASE PM20D1"/>
    <property type="match status" value="1"/>
</dbReference>
<evidence type="ECO:0000256" key="6">
    <source>
        <dbReference type="ARBA" id="ARBA00022670"/>
    </source>
</evidence>
<dbReference type="GO" id="GO:0051603">
    <property type="term" value="P:proteolysis involved in protein catabolic process"/>
    <property type="evidence" value="ECO:0007669"/>
    <property type="project" value="TreeGrafter"/>
</dbReference>
<dbReference type="Pfam" id="PF07687">
    <property type="entry name" value="M20_dimer"/>
    <property type="match status" value="1"/>
</dbReference>
<evidence type="ECO:0000256" key="8">
    <source>
        <dbReference type="ARBA" id="ARBA00022723"/>
    </source>
</evidence>
<evidence type="ECO:0000256" key="2">
    <source>
        <dbReference type="ARBA" id="ARBA00004167"/>
    </source>
</evidence>
<dbReference type="STRING" id="559304.G8YCX4"/>
<dbReference type="OrthoDB" id="3064516at2759"/>
<dbReference type="Gene3D" id="3.40.630.10">
    <property type="entry name" value="Zn peptidases"/>
    <property type="match status" value="1"/>
</dbReference>
<feature type="binding site" evidence="16">
    <location>
        <position position="170"/>
    </location>
    <ligand>
        <name>Zn(2+)</name>
        <dbReference type="ChEBI" id="CHEBI:29105"/>
        <label>2</label>
    </ligand>
</feature>
<keyword evidence="19" id="KW-1185">Reference proteome</keyword>
<feature type="domain" description="Peptidase M20 dimerisation" evidence="17">
    <location>
        <begin position="288"/>
        <end position="441"/>
    </location>
</feature>
<evidence type="ECO:0000256" key="12">
    <source>
        <dbReference type="ARBA" id="ARBA00022989"/>
    </source>
</evidence>
<dbReference type="Gene3D" id="1.10.150.900">
    <property type="match status" value="1"/>
</dbReference>
<keyword evidence="10 16" id="KW-0862">Zinc</keyword>
<evidence type="ECO:0000256" key="7">
    <source>
        <dbReference type="ARBA" id="ARBA00022692"/>
    </source>
</evidence>
<dbReference type="InterPro" id="IPR047177">
    <property type="entry name" value="Pept_M20A"/>
</dbReference>
<dbReference type="InterPro" id="IPR011650">
    <property type="entry name" value="Peptidase_M20_dimer"/>
</dbReference>
<dbReference type="InterPro" id="IPR002933">
    <property type="entry name" value="Peptidase_M20"/>
</dbReference>
<accession>G8YCX4</accession>
<dbReference type="FunFam" id="3.40.630.10:FF:000098">
    <property type="entry name" value="Gly-Xaa carboxypeptidase"/>
    <property type="match status" value="1"/>
</dbReference>
<sequence>MRGLAADAEEQRFAGVAKKYSRTRLIALAALTVVTLALVLSDATSVLRIKMSSESRYAETCPLHEIKRPASFAVDNSTAFAVLNDATFRKQSAAKLSAAVQVDTQVFDNQPPVDEAPEVWAKFAAFHEYLEKTFPLVFEHLTVEKVNTYGLVFTYKGADSDLKPLVLMAHQDTVPVQKDTLDKWTYPPFEGHYDGSYIFGRGVSDCKDVLTAIMETFELLLSKEYQLQRTVIASFGFDEEASGYHGAAFLAAFLEKRYGKDSVYAIIDEGSSLTLDEESGVIAAVAGTGEKGYIDIKLELETPGGHSSVPPDHTSIGFLSELASLIEKDPYEPVLTKRNPTLESLQCNVVHKHLKVSSFLRKCILRAGFDKLANKKVLEYLGNSRITKYLVQTSQSLDIVRGGEKSNALPEHVSLLVNHRVAIESNYEEVKSHFVSRVLSYAKQNGLGVTAFGEELVPDTGLGFFVVSVDGKPLESAPVTPTNDVVWDYLAGVTRHVFEEVAYSNLTSPVVLTPGIMTGNTDTKYYWNLTKNIFRYSPAVSIDMIKEGHIHSVDEKIKFDSHLQLIAFFYQYIQAVDSKDANNH</sequence>
<feature type="binding site" evidence="16">
    <location>
        <position position="205"/>
    </location>
    <ligand>
        <name>Zn(2+)</name>
        <dbReference type="ChEBI" id="CHEBI:29105"/>
        <label>1</label>
    </ligand>
</feature>
<proteinExistence type="inferred from homology"/>
<evidence type="ECO:0000256" key="1">
    <source>
        <dbReference type="ARBA" id="ARBA00001947"/>
    </source>
</evidence>
<evidence type="ECO:0000256" key="16">
    <source>
        <dbReference type="PIRSR" id="PIRSR037217-2"/>
    </source>
</evidence>
<dbReference type="InParanoid" id="G8YCX4"/>
<dbReference type="PANTHER" id="PTHR45962:SF1">
    <property type="entry name" value="N-FATTY-ACYL-AMINO ACID SYNTHASE_HYDROLASE PM20D1"/>
    <property type="match status" value="1"/>
</dbReference>
<dbReference type="GO" id="GO:0046872">
    <property type="term" value="F:metal ion binding"/>
    <property type="evidence" value="ECO:0007669"/>
    <property type="project" value="UniProtKB-KW"/>
</dbReference>
<dbReference type="HOGENOM" id="CLU_021802_11_0_1"/>
<keyword evidence="7" id="KW-0812">Transmembrane</keyword>
<keyword evidence="8 16" id="KW-0479">Metal-binding</keyword>
<name>G8YCX4_PICSO</name>
<keyword evidence="13" id="KW-0472">Membrane</keyword>
<evidence type="ECO:0000256" key="13">
    <source>
        <dbReference type="ARBA" id="ARBA00023136"/>
    </source>
</evidence>
<feature type="active site" evidence="15">
    <location>
        <position position="172"/>
    </location>
</feature>
<evidence type="ECO:0000256" key="15">
    <source>
        <dbReference type="PIRSR" id="PIRSR037217-1"/>
    </source>
</evidence>
<evidence type="ECO:0000256" key="3">
    <source>
        <dbReference type="ARBA" id="ARBA00006247"/>
    </source>
</evidence>
<evidence type="ECO:0000256" key="9">
    <source>
        <dbReference type="ARBA" id="ARBA00022801"/>
    </source>
</evidence>
<dbReference type="SUPFAM" id="SSF53187">
    <property type="entry name" value="Zn-dependent exopeptidases"/>
    <property type="match status" value="1"/>
</dbReference>
<dbReference type="FunCoup" id="G8YCX4">
    <property type="interactions" value="73"/>
</dbReference>
<feature type="binding site" evidence="16">
    <location>
        <position position="205"/>
    </location>
    <ligand>
        <name>Zn(2+)</name>
        <dbReference type="ChEBI" id="CHEBI:29105"/>
        <label>2</label>
    </ligand>
</feature>
<comment type="similarity">
    <text evidence="3">Belongs to the peptidase M20A family.</text>
</comment>
<feature type="binding site" evidence="16">
    <location>
        <position position="240"/>
    </location>
    <ligand>
        <name>Zn(2+)</name>
        <dbReference type="ChEBI" id="CHEBI:29105"/>
        <label>1</label>
    </ligand>
</feature>
<keyword evidence="12" id="KW-1133">Transmembrane helix</keyword>
<keyword evidence="14" id="KW-0325">Glycoprotein</keyword>
<feature type="binding site" evidence="16">
    <location>
        <position position="268"/>
    </location>
    <ligand>
        <name>Zn(2+)</name>
        <dbReference type="ChEBI" id="CHEBI:29105"/>
        <label>2</label>
    </ligand>
</feature>
<evidence type="ECO:0000313" key="19">
    <source>
        <dbReference type="Proteomes" id="UP000005222"/>
    </source>
</evidence>
<reference evidence="18 19" key="1">
    <citation type="journal article" date="2012" name="G3 (Bethesda)">
        <title>Pichia sorbitophila, an interspecies yeast hybrid reveals early steps of genome resolution following polyploidization.</title>
        <authorList>
            <person name="Leh Louis V."/>
            <person name="Despons L."/>
            <person name="Friedrich A."/>
            <person name="Martin T."/>
            <person name="Durrens P."/>
            <person name="Casaregola S."/>
            <person name="Neuveglise C."/>
            <person name="Fairhead C."/>
            <person name="Marck C."/>
            <person name="Cruz J.A."/>
            <person name="Straub M.L."/>
            <person name="Kugler V."/>
            <person name="Sacerdot C."/>
            <person name="Uzunov Z."/>
            <person name="Thierry A."/>
            <person name="Weiss S."/>
            <person name="Bleykasten C."/>
            <person name="De Montigny J."/>
            <person name="Jacques N."/>
            <person name="Jung P."/>
            <person name="Lemaire M."/>
            <person name="Mallet S."/>
            <person name="Morel G."/>
            <person name="Richard G.F."/>
            <person name="Sarkar A."/>
            <person name="Savel G."/>
            <person name="Schacherer J."/>
            <person name="Seret M.L."/>
            <person name="Talla E."/>
            <person name="Samson G."/>
            <person name="Jubin C."/>
            <person name="Poulain J."/>
            <person name="Vacherie B."/>
            <person name="Barbe V."/>
            <person name="Pelletier E."/>
            <person name="Sherman D.J."/>
            <person name="Westhof E."/>
            <person name="Weissenbach J."/>
            <person name="Baret P.V."/>
            <person name="Wincker P."/>
            <person name="Gaillardin C."/>
            <person name="Dujon B."/>
            <person name="Souciet J.L."/>
        </authorList>
    </citation>
    <scope>NUCLEOTIDE SEQUENCE [LARGE SCALE GENOMIC DNA]</scope>
    <source>
        <strain evidence="19">ATCC MYA-4447 / BCRC 22081 / CBS 7064 / NBRC 10061 / NRRL Y-12695</strain>
    </source>
</reference>
<dbReference type="OMA" id="ICPLAPK"/>
<dbReference type="AlphaFoldDB" id="G8YCX4"/>
<evidence type="ECO:0000259" key="17">
    <source>
        <dbReference type="Pfam" id="PF07687"/>
    </source>
</evidence>
<evidence type="ECO:0000256" key="11">
    <source>
        <dbReference type="ARBA" id="ARBA00022843"/>
    </source>
</evidence>
<keyword evidence="4" id="KW-1017">Isopeptide bond</keyword>
<protein>
    <submittedName>
        <fullName evidence="18">Piso0_002552 protein</fullName>
    </submittedName>
</protein>
<evidence type="ECO:0000256" key="10">
    <source>
        <dbReference type="ARBA" id="ARBA00022833"/>
    </source>
</evidence>
<gene>
    <name evidence="18" type="primary">Piso0_002552</name>
    <name evidence="18" type="ORF">GNLVRS01_PISO0J14485g</name>
</gene>
<dbReference type="PIRSF" id="PIRSF037217">
    <property type="entry name" value="Carboxypeptidase_S"/>
    <property type="match status" value="1"/>
</dbReference>
<dbReference type="EMBL" id="FO082050">
    <property type="protein sequence ID" value="CCE82805.1"/>
    <property type="molecule type" value="Genomic_DNA"/>
</dbReference>
<evidence type="ECO:0000313" key="18">
    <source>
        <dbReference type="EMBL" id="CCE82805.1"/>
    </source>
</evidence>
<dbReference type="GO" id="GO:0000328">
    <property type="term" value="C:fungal-type vacuole lumen"/>
    <property type="evidence" value="ECO:0007669"/>
    <property type="project" value="TreeGrafter"/>
</dbReference>
<feature type="binding site" evidence="16">
    <location>
        <position position="551"/>
    </location>
    <ligand>
        <name>Zn(2+)</name>
        <dbReference type="ChEBI" id="CHEBI:29105"/>
        <label>1</label>
    </ligand>
</feature>
<feature type="active site" description="Proton acceptor" evidence="15">
    <location>
        <position position="239"/>
    </location>
</feature>
<dbReference type="InterPro" id="IPR017141">
    <property type="entry name" value="Pept_M20_carboxypep"/>
</dbReference>
<keyword evidence="9" id="KW-0378">Hydrolase</keyword>
<evidence type="ECO:0000256" key="14">
    <source>
        <dbReference type="ARBA" id="ARBA00023180"/>
    </source>
</evidence>
<evidence type="ECO:0000256" key="5">
    <source>
        <dbReference type="ARBA" id="ARBA00022645"/>
    </source>
</evidence>
<keyword evidence="6" id="KW-0645">Protease</keyword>
<keyword evidence="11" id="KW-0832">Ubl conjugation</keyword>
<comment type="subcellular location">
    <subcellularLocation>
        <location evidence="2">Membrane</location>
        <topology evidence="2">Single-pass membrane protein</topology>
    </subcellularLocation>
</comment>
<dbReference type="eggNOG" id="KOG2275">
    <property type="taxonomic scope" value="Eukaryota"/>
</dbReference>
<dbReference type="Pfam" id="PF01546">
    <property type="entry name" value="Peptidase_M20"/>
    <property type="match status" value="1"/>
</dbReference>
<organism evidence="18 19">
    <name type="scientific">Pichia sorbitophila (strain ATCC MYA-4447 / BCRC 22081 / CBS 7064 / NBRC 10061 / NRRL Y-12695)</name>
    <name type="common">Hybrid yeast</name>
    <dbReference type="NCBI Taxonomy" id="559304"/>
    <lineage>
        <taxon>Eukaryota</taxon>
        <taxon>Fungi</taxon>
        <taxon>Dikarya</taxon>
        <taxon>Ascomycota</taxon>
        <taxon>Saccharomycotina</taxon>
        <taxon>Pichiomycetes</taxon>
        <taxon>Debaryomycetaceae</taxon>
        <taxon>Millerozyma</taxon>
    </lineage>
</organism>
<evidence type="ECO:0000256" key="4">
    <source>
        <dbReference type="ARBA" id="ARBA00022499"/>
    </source>
</evidence>
<dbReference type="GO" id="GO:0016020">
    <property type="term" value="C:membrane"/>
    <property type="evidence" value="ECO:0007669"/>
    <property type="project" value="UniProtKB-SubCell"/>
</dbReference>